<organism evidence="2 3">
    <name type="scientific">Anopheles maculatus</name>
    <dbReference type="NCBI Taxonomy" id="74869"/>
    <lineage>
        <taxon>Eukaryota</taxon>
        <taxon>Metazoa</taxon>
        <taxon>Ecdysozoa</taxon>
        <taxon>Arthropoda</taxon>
        <taxon>Hexapoda</taxon>
        <taxon>Insecta</taxon>
        <taxon>Pterygota</taxon>
        <taxon>Neoptera</taxon>
        <taxon>Endopterygota</taxon>
        <taxon>Diptera</taxon>
        <taxon>Nematocera</taxon>
        <taxon>Culicoidea</taxon>
        <taxon>Culicidae</taxon>
        <taxon>Anophelinae</taxon>
        <taxon>Anopheles</taxon>
        <taxon>Anopheles maculatus group</taxon>
    </lineage>
</organism>
<sequence>MSYKKIVFLAVCSVLLVVVSAAAAVPSESTVEIDPEAASKSYFGYHPKPKDSYKKLVEDVDEFARIHHGEFAALVEKIETLHKKLFYRKDKEHGGHYYNEMEQMQKLLIQQKAALDALRSDRPSA</sequence>
<protein>
    <submittedName>
        <fullName evidence="2">Uncharacterized protein</fullName>
    </submittedName>
</protein>
<keyword evidence="1" id="KW-0732">Signal</keyword>
<evidence type="ECO:0000256" key="1">
    <source>
        <dbReference type="SAM" id="SignalP"/>
    </source>
</evidence>
<feature type="signal peptide" evidence="1">
    <location>
        <begin position="1"/>
        <end position="24"/>
    </location>
</feature>
<feature type="chain" id="PRO_5008136260" evidence="1">
    <location>
        <begin position="25"/>
        <end position="125"/>
    </location>
</feature>
<evidence type="ECO:0000313" key="3">
    <source>
        <dbReference type="Proteomes" id="UP000075901"/>
    </source>
</evidence>
<reference evidence="2" key="2">
    <citation type="submission" date="2020-05" db="UniProtKB">
        <authorList>
            <consortium name="EnsemblMetazoa"/>
        </authorList>
    </citation>
    <scope>IDENTIFICATION</scope>
    <source>
        <strain evidence="2">maculatus3</strain>
    </source>
</reference>
<dbReference type="VEuPathDB" id="VectorBase:AMAM016009"/>
<evidence type="ECO:0000313" key="2">
    <source>
        <dbReference type="EnsemblMetazoa" id="AMAM016009-PA"/>
    </source>
</evidence>
<name>A0A182SYJ0_9DIPT</name>
<dbReference type="EnsemblMetazoa" id="AMAM016009-RA">
    <property type="protein sequence ID" value="AMAM016009-PA"/>
    <property type="gene ID" value="AMAM016009"/>
</dbReference>
<proteinExistence type="predicted"/>
<keyword evidence="3" id="KW-1185">Reference proteome</keyword>
<accession>A0A182SYJ0</accession>
<reference evidence="3" key="1">
    <citation type="submission" date="2013-09" db="EMBL/GenBank/DDBJ databases">
        <title>The Genome Sequence of Anopheles maculatus species B.</title>
        <authorList>
            <consortium name="The Broad Institute Genomics Platform"/>
            <person name="Neafsey D.E."/>
            <person name="Besansky N."/>
            <person name="Howell P."/>
            <person name="Walton C."/>
            <person name="Young S.K."/>
            <person name="Zeng Q."/>
            <person name="Gargeya S."/>
            <person name="Fitzgerald M."/>
            <person name="Haas B."/>
            <person name="Abouelleil A."/>
            <person name="Allen A.W."/>
            <person name="Alvarado L."/>
            <person name="Arachchi H.M."/>
            <person name="Berlin A.M."/>
            <person name="Chapman S.B."/>
            <person name="Gainer-Dewar J."/>
            <person name="Goldberg J."/>
            <person name="Griggs A."/>
            <person name="Gujja S."/>
            <person name="Hansen M."/>
            <person name="Howarth C."/>
            <person name="Imamovic A."/>
            <person name="Ireland A."/>
            <person name="Larimer J."/>
            <person name="McCowan C."/>
            <person name="Murphy C."/>
            <person name="Pearson M."/>
            <person name="Poon T.W."/>
            <person name="Priest M."/>
            <person name="Roberts A."/>
            <person name="Saif S."/>
            <person name="Shea T."/>
            <person name="Sisk P."/>
            <person name="Sykes S."/>
            <person name="Wortman J."/>
            <person name="Nusbaum C."/>
            <person name="Birren B."/>
        </authorList>
    </citation>
    <scope>NUCLEOTIDE SEQUENCE [LARGE SCALE GENOMIC DNA]</scope>
    <source>
        <strain evidence="3">maculatus3</strain>
    </source>
</reference>
<dbReference type="AlphaFoldDB" id="A0A182SYJ0"/>
<dbReference type="Proteomes" id="UP000075901">
    <property type="component" value="Unassembled WGS sequence"/>
</dbReference>